<evidence type="ECO:0000313" key="6">
    <source>
        <dbReference type="Proteomes" id="UP000431744"/>
    </source>
</evidence>
<dbReference type="InterPro" id="IPR036250">
    <property type="entry name" value="AcylCo_DH-like_C"/>
</dbReference>
<dbReference type="InterPro" id="IPR046373">
    <property type="entry name" value="Acyl-CoA_Oxase/DH_mid-dom_sf"/>
</dbReference>
<evidence type="ECO:0008006" key="7">
    <source>
        <dbReference type="Google" id="ProtNLM"/>
    </source>
</evidence>
<proteinExistence type="predicted"/>
<accession>A0A6H9WN80</accession>
<dbReference type="SUPFAM" id="SSF56645">
    <property type="entry name" value="Acyl-CoA dehydrogenase NM domain-like"/>
    <property type="match status" value="1"/>
</dbReference>
<feature type="coiled-coil region" evidence="2">
    <location>
        <begin position="27"/>
        <end position="54"/>
    </location>
</feature>
<dbReference type="AlphaFoldDB" id="A0A6H9WN80"/>
<dbReference type="InterPro" id="IPR037069">
    <property type="entry name" value="AcylCoA_DH/ox_N_sf"/>
</dbReference>
<name>A0A6H9WN80_9MICO</name>
<sequence length="454" mass="50870">MSITAETSTRQAPMAPYPATYPDVQGRATLLEEAKAMEQQLLDAEDVIENERTIPDEITDRLYANGIYRAFLPRELGGLEVHPLEWLDAVEEISRVNGSVGWLCMLHSGQTFLRKEVMERLLEQDRWIMASNVGRAAGKAVRVPGGYRISGRWSFTSGSPEANWLSGRSVLYDENDEPVINPRDGLPWFIVGLWPAKDATLIDTWDGHGLRGTGSGDFEINDLFVPREMVNEAGIWKRPYDRALYRHWFNVMAHGAHALGLAKAAIEEFIGLVHQGAKRGSYRQARLGKDAMHQFVLGKADTMVRAARSYLWQVTAEAYDDAVKQWPVDYDIRVRQQAALLNAVHVSRQAVDMMFQQAGAPAVFRGRRLERIHRDLLTAANHALMAEAAFDRIGQYLMSKDLPGGPEIEIGGISFIPGPHPQHDRNAPWQEWVREASTHTPEEAAANLRRASGS</sequence>
<dbReference type="GO" id="GO:0050660">
    <property type="term" value="F:flavin adenine dinucleotide binding"/>
    <property type="evidence" value="ECO:0007669"/>
    <property type="project" value="InterPro"/>
</dbReference>
<dbReference type="PANTHER" id="PTHR43884:SF12">
    <property type="entry name" value="ISOVALERYL-COA DEHYDROGENASE, MITOCHONDRIAL-RELATED"/>
    <property type="match status" value="1"/>
</dbReference>
<feature type="domain" description="Acyl-CoA dehydrogenase C-terminal" evidence="4">
    <location>
        <begin position="253"/>
        <end position="385"/>
    </location>
</feature>
<dbReference type="Gene3D" id="1.20.140.10">
    <property type="entry name" value="Butyryl-CoA Dehydrogenase, subunit A, domain 3"/>
    <property type="match status" value="1"/>
</dbReference>
<gene>
    <name evidence="5" type="ORF">F8O04_02455</name>
</gene>
<dbReference type="SUPFAM" id="SSF47203">
    <property type="entry name" value="Acyl-CoA dehydrogenase C-terminal domain-like"/>
    <property type="match status" value="1"/>
</dbReference>
<dbReference type="Pfam" id="PF02771">
    <property type="entry name" value="Acyl-CoA_dh_N"/>
    <property type="match status" value="1"/>
</dbReference>
<evidence type="ECO:0000256" key="1">
    <source>
        <dbReference type="ARBA" id="ARBA00023002"/>
    </source>
</evidence>
<dbReference type="EMBL" id="WBJY01000001">
    <property type="protein sequence ID" value="KAB1649161.1"/>
    <property type="molecule type" value="Genomic_DNA"/>
</dbReference>
<evidence type="ECO:0000313" key="5">
    <source>
        <dbReference type="EMBL" id="KAB1649161.1"/>
    </source>
</evidence>
<comment type="caution">
    <text evidence="5">The sequence shown here is derived from an EMBL/GenBank/DDBJ whole genome shotgun (WGS) entry which is preliminary data.</text>
</comment>
<dbReference type="GO" id="GO:0003995">
    <property type="term" value="F:acyl-CoA dehydrogenase activity"/>
    <property type="evidence" value="ECO:0007669"/>
    <property type="project" value="TreeGrafter"/>
</dbReference>
<protein>
    <recommendedName>
        <fullName evidence="7">Acyl-CoA dehydrogenase</fullName>
    </recommendedName>
</protein>
<dbReference type="Gene3D" id="1.10.540.10">
    <property type="entry name" value="Acyl-CoA dehydrogenase/oxidase, N-terminal domain"/>
    <property type="match status" value="1"/>
</dbReference>
<dbReference type="InterPro" id="IPR009100">
    <property type="entry name" value="AcylCoA_DH/oxidase_NM_dom_sf"/>
</dbReference>
<evidence type="ECO:0000259" key="3">
    <source>
        <dbReference type="Pfam" id="PF02771"/>
    </source>
</evidence>
<keyword evidence="6" id="KW-1185">Reference proteome</keyword>
<organism evidence="5 6">
    <name type="scientific">Pseudoclavibacter endophyticus</name>
    <dbReference type="NCBI Taxonomy" id="1778590"/>
    <lineage>
        <taxon>Bacteria</taxon>
        <taxon>Bacillati</taxon>
        <taxon>Actinomycetota</taxon>
        <taxon>Actinomycetes</taxon>
        <taxon>Micrococcales</taxon>
        <taxon>Microbacteriaceae</taxon>
        <taxon>Pseudoclavibacter</taxon>
    </lineage>
</organism>
<evidence type="ECO:0000259" key="4">
    <source>
        <dbReference type="Pfam" id="PF08028"/>
    </source>
</evidence>
<dbReference type="Gene3D" id="2.40.110.10">
    <property type="entry name" value="Butyryl-CoA Dehydrogenase, subunit A, domain 2"/>
    <property type="match status" value="1"/>
</dbReference>
<reference evidence="5 6" key="1">
    <citation type="submission" date="2019-09" db="EMBL/GenBank/DDBJ databases">
        <title>Phylogeny of genus Pseudoclavibacter and closely related genus.</title>
        <authorList>
            <person name="Li Y."/>
        </authorList>
    </citation>
    <scope>NUCLEOTIDE SEQUENCE [LARGE SCALE GENOMIC DNA]</scope>
    <source>
        <strain evidence="5 6">EGI 60007</strain>
    </source>
</reference>
<feature type="domain" description="Acyl-CoA dehydrogenase/oxidase N-terminal" evidence="3">
    <location>
        <begin position="36"/>
        <end position="109"/>
    </location>
</feature>
<evidence type="ECO:0000256" key="2">
    <source>
        <dbReference type="SAM" id="Coils"/>
    </source>
</evidence>
<dbReference type="Pfam" id="PF08028">
    <property type="entry name" value="Acyl-CoA_dh_2"/>
    <property type="match status" value="1"/>
</dbReference>
<keyword evidence="1" id="KW-0560">Oxidoreductase</keyword>
<keyword evidence="2" id="KW-0175">Coiled coil</keyword>
<dbReference type="InterPro" id="IPR013786">
    <property type="entry name" value="AcylCoA_DH/ox_N"/>
</dbReference>
<dbReference type="Proteomes" id="UP000431744">
    <property type="component" value="Unassembled WGS sequence"/>
</dbReference>
<dbReference type="InterPro" id="IPR013107">
    <property type="entry name" value="Acyl-CoA_DH_C"/>
</dbReference>
<dbReference type="OrthoDB" id="3404950at2"/>
<dbReference type="PANTHER" id="PTHR43884">
    <property type="entry name" value="ACYL-COA DEHYDROGENASE"/>
    <property type="match status" value="1"/>
</dbReference>
<dbReference type="RefSeq" id="WP_158027753.1">
    <property type="nucleotide sequence ID" value="NZ_BMHG01000001.1"/>
</dbReference>